<dbReference type="Proteomes" id="UP000015241">
    <property type="component" value="Unassembled WGS sequence"/>
</dbReference>
<dbReference type="STRING" id="743788.S8ELG7"/>
<dbReference type="InterPro" id="IPR019734">
    <property type="entry name" value="TPR_rpt"/>
</dbReference>
<keyword evidence="3" id="KW-0498">Mitosis</keyword>
<feature type="region of interest" description="Disordered" evidence="9">
    <location>
        <begin position="968"/>
        <end position="994"/>
    </location>
</feature>
<keyword evidence="1" id="KW-0132">Cell division</keyword>
<feature type="domain" description="Cdc23" evidence="10">
    <location>
        <begin position="11"/>
        <end position="110"/>
    </location>
</feature>
<dbReference type="AlphaFoldDB" id="S8ELG7"/>
<dbReference type="PANTHER" id="PTHR12558:SF10">
    <property type="entry name" value="CELL DIVISION CYCLE PROTEIN 23 HOMOLOG"/>
    <property type="match status" value="1"/>
</dbReference>
<dbReference type="GO" id="GO:0051301">
    <property type="term" value="P:cell division"/>
    <property type="evidence" value="ECO:0007669"/>
    <property type="project" value="UniProtKB-KW"/>
</dbReference>
<reference evidence="12 13" key="1">
    <citation type="journal article" date="2012" name="Science">
        <title>The Paleozoic origin of enzymatic lignin decomposition reconstructed from 31 fungal genomes.</title>
        <authorList>
            <person name="Floudas D."/>
            <person name="Binder M."/>
            <person name="Riley R."/>
            <person name="Barry K."/>
            <person name="Blanchette R.A."/>
            <person name="Henrissat B."/>
            <person name="Martinez A.T."/>
            <person name="Otillar R."/>
            <person name="Spatafora J.W."/>
            <person name="Yadav J.S."/>
            <person name="Aerts A."/>
            <person name="Benoit I."/>
            <person name="Boyd A."/>
            <person name="Carlson A."/>
            <person name="Copeland A."/>
            <person name="Coutinho P.M."/>
            <person name="de Vries R.P."/>
            <person name="Ferreira P."/>
            <person name="Findley K."/>
            <person name="Foster B."/>
            <person name="Gaskell J."/>
            <person name="Glotzer D."/>
            <person name="Gorecki P."/>
            <person name="Heitman J."/>
            <person name="Hesse C."/>
            <person name="Hori C."/>
            <person name="Igarashi K."/>
            <person name="Jurgens J.A."/>
            <person name="Kallen N."/>
            <person name="Kersten P."/>
            <person name="Kohler A."/>
            <person name="Kuees U."/>
            <person name="Kumar T.K.A."/>
            <person name="Kuo A."/>
            <person name="LaButti K."/>
            <person name="Larrondo L.F."/>
            <person name="Lindquist E."/>
            <person name="Ling A."/>
            <person name="Lombard V."/>
            <person name="Lucas S."/>
            <person name="Lundell T."/>
            <person name="Martin R."/>
            <person name="McLaughlin D.J."/>
            <person name="Morgenstern I."/>
            <person name="Morin E."/>
            <person name="Murat C."/>
            <person name="Nagy L.G."/>
            <person name="Nolan M."/>
            <person name="Ohm R.A."/>
            <person name="Patyshakuliyeva A."/>
            <person name="Rokas A."/>
            <person name="Ruiz-Duenas F.J."/>
            <person name="Sabat G."/>
            <person name="Salamov A."/>
            <person name="Samejima M."/>
            <person name="Schmutz J."/>
            <person name="Slot J.C."/>
            <person name="St John F."/>
            <person name="Stenlid J."/>
            <person name="Sun H."/>
            <person name="Sun S."/>
            <person name="Syed K."/>
            <person name="Tsang A."/>
            <person name="Wiebenga A."/>
            <person name="Young D."/>
            <person name="Pisabarro A."/>
            <person name="Eastwood D.C."/>
            <person name="Martin F."/>
            <person name="Cullen D."/>
            <person name="Grigoriev I.V."/>
            <person name="Hibbett D.S."/>
        </authorList>
    </citation>
    <scope>NUCLEOTIDE SEQUENCE</scope>
    <source>
        <strain evidence="13">FP-58527</strain>
    </source>
</reference>
<sequence>MASAVIVDADIVAALRDAVHECGERGLIVASKWASELLLGIPDPKRRAPPPPNQAIAAPITQPRHPHAPPLQPLSEAIRQQEKAWEEEDRDYITTARALVDGKDFVRSASEKQALRDWYKLDKTRHQPTLPINTSLTDLLEMVKNATDPFLLFLKALFLCRLTRREEAIESALLSIASYPWNWSTWMVLGECLGDGEEMFQVKTLNIFHSPSDNELGLCDRLLGEELFPRSLWIMSLRAGVLYHMHDFKEAANQFQKIFAADPYRIDDIDIYSNILYVTEDQSALSTVAHEFTIIDKDRPEICCLIGNYFSLRNEHEKAIKYFRRATQLDRTYLSAWTLMGHEYVEMKNSHAAIEAYRKAVDVNRKDYRAWYGLGQAYELLSMHQYALHYYQRATALRPYDVRIWQAQGICYEEMTRPREAIECFKRALIGADPYETTIHLKLAKLHNDTEQYAEAASYHRRVIDVCRAANKPVAEYAKSSVYVARYHVEHGGGDLALAKELLEPIAASNAEELSTPRNGETTRDLLPNGRGSSYATPAPELQTPIIASSSTLDVDPITVDDEPLRPTNARKTRARYRPFPDLETVMTRAKRRAVAKGRSTDEDDFMTQTAIRFASRLTDDHSAVLYPDVEEPFTDVQDVIRRLLPYHVFQIPKEDLTAMIDRPLFSSAKGKSKATEADYVCEDIAETKFAIQCWKRRRALEERFRRVRIQEGKRASPDDQAYVLAQAVLEAERAETAAVNAELRAARSELEKIGRERRATAPPPTPQAAPRPTTFYPTAASTPSPYASQYRGYTYPYATPYGTTQYTLSPAFQTPTYTTTPGAQRPVYGTAYTPATPSATSTVDTTTTAATLGASTASSPASAASVAAPQPYYRAHTSSAGTAGTISAIPVQLPVTHLPALKAIGLDPVPVSSLPPSGQPRPAAILRSQTATTLQIDINVASLQSAQMNGLALILNTLTSRGVNVDGNTGSTPTVGNTAPKSVSATTDAATAT</sequence>
<proteinExistence type="predicted"/>
<dbReference type="GO" id="GO:0005680">
    <property type="term" value="C:anaphase-promoting complex"/>
    <property type="evidence" value="ECO:0007669"/>
    <property type="project" value="InterPro"/>
</dbReference>
<evidence type="ECO:0000256" key="5">
    <source>
        <dbReference type="ARBA" id="ARBA00022803"/>
    </source>
</evidence>
<keyword evidence="4" id="KW-0833">Ubl conjugation pathway</keyword>
<name>S8ELG7_FOMSC</name>
<keyword evidence="5 7" id="KW-0802">TPR repeat</keyword>
<dbReference type="InterPro" id="IPR015671">
    <property type="entry name" value="GSCR1_dom"/>
</dbReference>
<evidence type="ECO:0000259" key="11">
    <source>
        <dbReference type="Pfam" id="PF15249"/>
    </source>
</evidence>
<feature type="domain" description="Cdc23" evidence="10">
    <location>
        <begin position="134"/>
        <end position="204"/>
    </location>
</feature>
<dbReference type="Pfam" id="PF13432">
    <property type="entry name" value="TPR_16"/>
    <property type="match status" value="1"/>
</dbReference>
<feature type="region of interest" description="Disordered" evidence="9">
    <location>
        <begin position="510"/>
        <end position="539"/>
    </location>
</feature>
<feature type="compositionally biased region" description="Polar residues" evidence="9">
    <location>
        <begin position="968"/>
        <end position="985"/>
    </location>
</feature>
<feature type="region of interest" description="Disordered" evidence="9">
    <location>
        <begin position="755"/>
        <end position="781"/>
    </location>
</feature>
<feature type="repeat" description="TPR" evidence="7">
    <location>
        <begin position="300"/>
        <end position="333"/>
    </location>
</feature>
<organism evidence="12 13">
    <name type="scientific">Fomitopsis schrenkii</name>
    <name type="common">Brown rot fungus</name>
    <dbReference type="NCBI Taxonomy" id="2126942"/>
    <lineage>
        <taxon>Eukaryota</taxon>
        <taxon>Fungi</taxon>
        <taxon>Dikarya</taxon>
        <taxon>Basidiomycota</taxon>
        <taxon>Agaricomycotina</taxon>
        <taxon>Agaricomycetes</taxon>
        <taxon>Polyporales</taxon>
        <taxon>Fomitopsis</taxon>
    </lineage>
</organism>
<dbReference type="PROSITE" id="PS50005">
    <property type="entry name" value="TPR"/>
    <property type="match status" value="3"/>
</dbReference>
<keyword evidence="13" id="KW-1185">Reference proteome</keyword>
<evidence type="ECO:0000313" key="13">
    <source>
        <dbReference type="Proteomes" id="UP000015241"/>
    </source>
</evidence>
<accession>S8ELG7</accession>
<dbReference type="Pfam" id="PF13181">
    <property type="entry name" value="TPR_8"/>
    <property type="match status" value="1"/>
</dbReference>
<dbReference type="Pfam" id="PF04049">
    <property type="entry name" value="ANAPC8"/>
    <property type="match status" value="2"/>
</dbReference>
<feature type="coiled-coil region" evidence="8">
    <location>
        <begin position="725"/>
        <end position="752"/>
    </location>
</feature>
<evidence type="ECO:0000256" key="8">
    <source>
        <dbReference type="SAM" id="Coils"/>
    </source>
</evidence>
<dbReference type="GO" id="GO:0016567">
    <property type="term" value="P:protein ubiquitination"/>
    <property type="evidence" value="ECO:0007669"/>
    <property type="project" value="TreeGrafter"/>
</dbReference>
<dbReference type="PANTHER" id="PTHR12558">
    <property type="entry name" value="CELL DIVISION CYCLE 16,23,27"/>
    <property type="match status" value="1"/>
</dbReference>
<feature type="compositionally biased region" description="Low complexity" evidence="9">
    <location>
        <begin position="54"/>
        <end position="63"/>
    </location>
</feature>
<keyword evidence="8" id="KW-0175">Coiled coil</keyword>
<evidence type="ECO:0000256" key="7">
    <source>
        <dbReference type="PROSITE-ProRule" id="PRU00339"/>
    </source>
</evidence>
<evidence type="ECO:0000256" key="4">
    <source>
        <dbReference type="ARBA" id="ARBA00022786"/>
    </source>
</evidence>
<dbReference type="InParanoid" id="S8ELG7"/>
<evidence type="ECO:0000256" key="6">
    <source>
        <dbReference type="ARBA" id="ARBA00023306"/>
    </source>
</evidence>
<dbReference type="Gene3D" id="1.25.40.10">
    <property type="entry name" value="Tetratricopeptide repeat domain"/>
    <property type="match status" value="3"/>
</dbReference>
<dbReference type="GO" id="GO:0045842">
    <property type="term" value="P:positive regulation of mitotic metaphase/anaphase transition"/>
    <property type="evidence" value="ECO:0007669"/>
    <property type="project" value="TreeGrafter"/>
</dbReference>
<evidence type="ECO:0000256" key="9">
    <source>
        <dbReference type="SAM" id="MobiDB-lite"/>
    </source>
</evidence>
<dbReference type="Pfam" id="PF15249">
    <property type="entry name" value="GLTSCR1"/>
    <property type="match status" value="1"/>
</dbReference>
<dbReference type="InterPro" id="IPR011990">
    <property type="entry name" value="TPR-like_helical_dom_sf"/>
</dbReference>
<evidence type="ECO:0000256" key="2">
    <source>
        <dbReference type="ARBA" id="ARBA00022737"/>
    </source>
</evidence>
<dbReference type="HOGENOM" id="CLU_009920_0_0_1"/>
<feature type="repeat" description="TPR" evidence="7">
    <location>
        <begin position="334"/>
        <end position="367"/>
    </location>
</feature>
<dbReference type="eggNOG" id="KOG1155">
    <property type="taxonomic scope" value="Eukaryota"/>
</dbReference>
<evidence type="ECO:0000256" key="1">
    <source>
        <dbReference type="ARBA" id="ARBA00022618"/>
    </source>
</evidence>
<feature type="domain" description="GLTSCR protein conserved" evidence="11">
    <location>
        <begin position="621"/>
        <end position="740"/>
    </location>
</feature>
<dbReference type="GO" id="GO:0031145">
    <property type="term" value="P:anaphase-promoting complex-dependent catabolic process"/>
    <property type="evidence" value="ECO:0007669"/>
    <property type="project" value="TreeGrafter"/>
</dbReference>
<dbReference type="EMBL" id="KE504125">
    <property type="protein sequence ID" value="EPT05038.1"/>
    <property type="molecule type" value="Genomic_DNA"/>
</dbReference>
<evidence type="ECO:0000313" key="12">
    <source>
        <dbReference type="EMBL" id="EPT05038.1"/>
    </source>
</evidence>
<protein>
    <submittedName>
        <fullName evidence="12">Uncharacterized protein</fullName>
    </submittedName>
</protein>
<keyword evidence="2" id="KW-0677">Repeat</keyword>
<evidence type="ECO:0000256" key="3">
    <source>
        <dbReference type="ARBA" id="ARBA00022776"/>
    </source>
</evidence>
<dbReference type="SUPFAM" id="SSF48452">
    <property type="entry name" value="TPR-like"/>
    <property type="match status" value="2"/>
</dbReference>
<dbReference type="SMART" id="SM00028">
    <property type="entry name" value="TPR"/>
    <property type="match status" value="6"/>
</dbReference>
<dbReference type="OrthoDB" id="10262026at2759"/>
<feature type="repeat" description="TPR" evidence="7">
    <location>
        <begin position="368"/>
        <end position="401"/>
    </location>
</feature>
<keyword evidence="6" id="KW-0131">Cell cycle</keyword>
<feature type="region of interest" description="Disordered" evidence="9">
    <location>
        <begin position="43"/>
        <end position="72"/>
    </location>
</feature>
<gene>
    <name evidence="12" type="ORF">FOMPIDRAFT_1112440</name>
</gene>
<evidence type="ECO:0000259" key="10">
    <source>
        <dbReference type="Pfam" id="PF04049"/>
    </source>
</evidence>
<dbReference type="InterPro" id="IPR007192">
    <property type="entry name" value="APC8"/>
</dbReference>